<dbReference type="Gene3D" id="3.40.930.10">
    <property type="entry name" value="Mannitol-specific EII, Chain A"/>
    <property type="match status" value="1"/>
</dbReference>
<feature type="domain" description="PTS EIIA type-2" evidence="1">
    <location>
        <begin position="5"/>
        <end position="148"/>
    </location>
</feature>
<dbReference type="InterPro" id="IPR051541">
    <property type="entry name" value="PTS_SugarTrans_NitroReg"/>
</dbReference>
<evidence type="ECO:0000259" key="1">
    <source>
        <dbReference type="PROSITE" id="PS51094"/>
    </source>
</evidence>
<comment type="caution">
    <text evidence="2">The sequence shown here is derived from an EMBL/GenBank/DDBJ whole genome shotgun (WGS) entry which is preliminary data.</text>
</comment>
<evidence type="ECO:0000313" key="3">
    <source>
        <dbReference type="Proteomes" id="UP001595926"/>
    </source>
</evidence>
<sequence length="152" mass="17806">MNLKALLDKKNIILNLNIESKKRLIEFLASRLADTSNNVLEDDVIKSIYDRERLGNTYIGKKIYMPHCRVEGLISTKIIITTLKNQYYDYQAKENIEMIVAVFFPKKITNVHIELLKELASFLKKEKTQIKLKEISTAEEFYDLMMNKESEL</sequence>
<reference evidence="3" key="1">
    <citation type="journal article" date="2019" name="Int. J. Syst. Evol. Microbiol.">
        <title>The Global Catalogue of Microorganisms (GCM) 10K type strain sequencing project: providing services to taxonomists for standard genome sequencing and annotation.</title>
        <authorList>
            <consortium name="The Broad Institute Genomics Platform"/>
            <consortium name="The Broad Institute Genome Sequencing Center for Infectious Disease"/>
            <person name="Wu L."/>
            <person name="Ma J."/>
        </authorList>
    </citation>
    <scope>NUCLEOTIDE SEQUENCE [LARGE SCALE GENOMIC DNA]</scope>
    <source>
        <strain evidence="3">CGMCC 1.13718</strain>
    </source>
</reference>
<dbReference type="EMBL" id="JBHSJH010000001">
    <property type="protein sequence ID" value="MFC4891430.1"/>
    <property type="molecule type" value="Genomic_DNA"/>
</dbReference>
<protein>
    <submittedName>
        <fullName evidence="2">PTS sugar transporter subunit IIA</fullName>
    </submittedName>
</protein>
<dbReference type="InterPro" id="IPR002178">
    <property type="entry name" value="PTS_EIIA_type-2_dom"/>
</dbReference>
<proteinExistence type="predicted"/>
<evidence type="ECO:0000313" key="2">
    <source>
        <dbReference type="EMBL" id="MFC4891430.1"/>
    </source>
</evidence>
<keyword evidence="3" id="KW-1185">Reference proteome</keyword>
<organism evidence="2 3">
    <name type="scientific">Pseudofrancisella aestuarii</name>
    <dbReference type="NCBI Taxonomy" id="2670347"/>
    <lineage>
        <taxon>Bacteria</taxon>
        <taxon>Pseudomonadati</taxon>
        <taxon>Pseudomonadota</taxon>
        <taxon>Gammaproteobacteria</taxon>
        <taxon>Thiotrichales</taxon>
        <taxon>Francisellaceae</taxon>
        <taxon>Pseudofrancisella</taxon>
    </lineage>
</organism>
<dbReference type="PANTHER" id="PTHR47738">
    <property type="entry name" value="PTS SYSTEM FRUCTOSE-LIKE EIIA COMPONENT-RELATED"/>
    <property type="match status" value="1"/>
</dbReference>
<dbReference type="SUPFAM" id="SSF55804">
    <property type="entry name" value="Phoshotransferase/anion transport protein"/>
    <property type="match status" value="1"/>
</dbReference>
<dbReference type="Pfam" id="PF00359">
    <property type="entry name" value="PTS_EIIA_2"/>
    <property type="match status" value="1"/>
</dbReference>
<dbReference type="RefSeq" id="WP_119330822.1">
    <property type="nucleotide sequence ID" value="NZ_JBHSJH010000001.1"/>
</dbReference>
<gene>
    <name evidence="2" type="ORF">ACFPDQ_00025</name>
</gene>
<keyword evidence="2" id="KW-0813">Transport</keyword>
<dbReference type="PROSITE" id="PS51094">
    <property type="entry name" value="PTS_EIIA_TYPE_2"/>
    <property type="match status" value="1"/>
</dbReference>
<dbReference type="InterPro" id="IPR016152">
    <property type="entry name" value="PTrfase/Anion_transptr"/>
</dbReference>
<name>A0ABV9TB03_9GAMM</name>
<dbReference type="Proteomes" id="UP001595926">
    <property type="component" value="Unassembled WGS sequence"/>
</dbReference>
<accession>A0ABV9TB03</accession>
<keyword evidence="2" id="KW-0762">Sugar transport</keyword>